<dbReference type="GO" id="GO:0016787">
    <property type="term" value="F:hydrolase activity"/>
    <property type="evidence" value="ECO:0007669"/>
    <property type="project" value="UniProtKB-KW"/>
</dbReference>
<evidence type="ECO:0000313" key="5">
    <source>
        <dbReference type="EMBL" id="SMF24584.1"/>
    </source>
</evidence>
<evidence type="ECO:0000256" key="2">
    <source>
        <dbReference type="ARBA" id="ARBA00022801"/>
    </source>
</evidence>
<dbReference type="InterPro" id="IPR020476">
    <property type="entry name" value="Nudix_hydrolase"/>
</dbReference>
<dbReference type="SUPFAM" id="SSF55811">
    <property type="entry name" value="Nudix"/>
    <property type="match status" value="1"/>
</dbReference>
<dbReference type="Proteomes" id="UP000192920">
    <property type="component" value="Unassembled WGS sequence"/>
</dbReference>
<evidence type="ECO:0000256" key="3">
    <source>
        <dbReference type="RuleBase" id="RU003476"/>
    </source>
</evidence>
<keyword evidence="6" id="KW-1185">Reference proteome</keyword>
<dbReference type="EMBL" id="FXAG01000010">
    <property type="protein sequence ID" value="SMF24584.1"/>
    <property type="molecule type" value="Genomic_DNA"/>
</dbReference>
<dbReference type="PROSITE" id="PS51462">
    <property type="entry name" value="NUDIX"/>
    <property type="match status" value="1"/>
</dbReference>
<organism evidence="5 6">
    <name type="scientific">Pseudogulbenkiania subflava DSM 22618</name>
    <dbReference type="NCBI Taxonomy" id="1123014"/>
    <lineage>
        <taxon>Bacteria</taxon>
        <taxon>Pseudomonadati</taxon>
        <taxon>Pseudomonadota</taxon>
        <taxon>Betaproteobacteria</taxon>
        <taxon>Neisseriales</taxon>
        <taxon>Chromobacteriaceae</taxon>
        <taxon>Pseudogulbenkiania</taxon>
    </lineage>
</organism>
<dbReference type="InterPro" id="IPR015797">
    <property type="entry name" value="NUDIX_hydrolase-like_dom_sf"/>
</dbReference>
<proteinExistence type="inferred from homology"/>
<sequence>MTIQEARRPEQRLPDTLARRATAIIEMPDGVLVAATRGGRYQLPGGKANRGELRSQALIREVREETGLRINSMLYLFDHITPHAAHKVYLAIAQGQVKPQGEVERIALVTSPDSELDLMHDARAILRRYARVRSDTTPKGEALRAFLGLARYIAKVE</sequence>
<dbReference type="PROSITE" id="PS00893">
    <property type="entry name" value="NUDIX_BOX"/>
    <property type="match status" value="1"/>
</dbReference>
<comment type="cofactor">
    <cofactor evidence="1">
        <name>Mg(2+)</name>
        <dbReference type="ChEBI" id="CHEBI:18420"/>
    </cofactor>
</comment>
<accession>A0A1Y6BTJ6</accession>
<evidence type="ECO:0000313" key="6">
    <source>
        <dbReference type="Proteomes" id="UP000192920"/>
    </source>
</evidence>
<feature type="domain" description="Nudix hydrolase" evidence="4">
    <location>
        <begin position="17"/>
        <end position="132"/>
    </location>
</feature>
<dbReference type="InterPro" id="IPR000086">
    <property type="entry name" value="NUDIX_hydrolase_dom"/>
</dbReference>
<reference evidence="6" key="1">
    <citation type="submission" date="2017-04" db="EMBL/GenBank/DDBJ databases">
        <authorList>
            <person name="Varghese N."/>
            <person name="Submissions S."/>
        </authorList>
    </citation>
    <scope>NUCLEOTIDE SEQUENCE [LARGE SCALE GENOMIC DNA]</scope>
    <source>
        <strain evidence="6">DSM 22618</strain>
    </source>
</reference>
<evidence type="ECO:0000259" key="4">
    <source>
        <dbReference type="PROSITE" id="PS51462"/>
    </source>
</evidence>
<dbReference type="RefSeq" id="WP_085276356.1">
    <property type="nucleotide sequence ID" value="NZ_FXAG01000010.1"/>
</dbReference>
<keyword evidence="2 3" id="KW-0378">Hydrolase</keyword>
<dbReference type="STRING" id="1123014.SAMN02745746_02095"/>
<comment type="similarity">
    <text evidence="3">Belongs to the Nudix hydrolase family.</text>
</comment>
<dbReference type="Gene3D" id="3.90.79.10">
    <property type="entry name" value="Nucleoside Triphosphate Pyrophosphohydrolase"/>
    <property type="match status" value="1"/>
</dbReference>
<dbReference type="Pfam" id="PF00293">
    <property type="entry name" value="NUDIX"/>
    <property type="match status" value="1"/>
</dbReference>
<evidence type="ECO:0000256" key="1">
    <source>
        <dbReference type="ARBA" id="ARBA00001946"/>
    </source>
</evidence>
<dbReference type="InterPro" id="IPR020084">
    <property type="entry name" value="NUDIX_hydrolase_CS"/>
</dbReference>
<gene>
    <name evidence="5" type="ORF">SAMN02745746_02095</name>
</gene>
<dbReference type="AlphaFoldDB" id="A0A1Y6BTJ6"/>
<protein>
    <submittedName>
        <fullName evidence="5">ADP-ribose pyrophosphatase YjhB, NUDIX family</fullName>
    </submittedName>
</protein>
<name>A0A1Y6BTJ6_9NEIS</name>
<dbReference type="PRINTS" id="PR00502">
    <property type="entry name" value="NUDIXFAMILY"/>
</dbReference>